<reference evidence="3" key="1">
    <citation type="submission" date="2023-06" db="EMBL/GenBank/DDBJ databases">
        <title>Genome-scale phylogeny and comparative genomics of the fungal order Sordariales.</title>
        <authorList>
            <consortium name="Lawrence Berkeley National Laboratory"/>
            <person name="Hensen N."/>
            <person name="Bonometti L."/>
            <person name="Westerberg I."/>
            <person name="Brannstrom I.O."/>
            <person name="Guillou S."/>
            <person name="Cros-Aarteil S."/>
            <person name="Calhoun S."/>
            <person name="Haridas S."/>
            <person name="Kuo A."/>
            <person name="Mondo S."/>
            <person name="Pangilinan J."/>
            <person name="Riley R."/>
            <person name="Labutti K."/>
            <person name="Andreopoulos B."/>
            <person name="Lipzen A."/>
            <person name="Chen C."/>
            <person name="Yanf M."/>
            <person name="Daum C."/>
            <person name="Ng V."/>
            <person name="Clum A."/>
            <person name="Steindorff A."/>
            <person name="Ohm R."/>
            <person name="Martin F."/>
            <person name="Silar P."/>
            <person name="Natvig D."/>
            <person name="Lalanne C."/>
            <person name="Gautier V."/>
            <person name="Ament-Velasquez S.L."/>
            <person name="Kruys A."/>
            <person name="Hutchinson M.I."/>
            <person name="Powell A.J."/>
            <person name="Barry K."/>
            <person name="Miller A.N."/>
            <person name="Grigoriev I.V."/>
            <person name="Debuchy R."/>
            <person name="Gladieux P."/>
            <person name="Thoren M.H."/>
            <person name="Johannesson H."/>
        </authorList>
    </citation>
    <scope>NUCLEOTIDE SEQUENCE</scope>
    <source>
        <strain evidence="3">SMH4607-1</strain>
    </source>
</reference>
<sequence>MLFTKSLTILASAAVVSAYNTVTFVSQDHLDRVVTFTNNGDHPWLPSVDVPAGQNVTCTFPYGWTGKVPAHLFPQIQTAAGGSNLATQPNSTSGVESATTEKRNTRKGVATRSTRGPRNGANQPKAEAQATILTNFPKDTMTTSTKPAVSPTKKGPSKKKPGASTFNKRQPFELMCSYGHSYLRSAFSMTVLQRFYKEQRKEQKMGFATPETAHLICRDHQNEKAANNSHQTGTVKCETYRKRDPVHLRAPRLVHHMGNVDLDKGLRLTVGDAVSFVDIVGSAASPPIIESLPRSLF</sequence>
<feature type="chain" id="PRO_5041278508" evidence="2">
    <location>
        <begin position="19"/>
        <end position="297"/>
    </location>
</feature>
<keyword evidence="4" id="KW-1185">Reference proteome</keyword>
<dbReference type="EMBL" id="JAUKUA010000003">
    <property type="protein sequence ID" value="KAK0719284.1"/>
    <property type="molecule type" value="Genomic_DNA"/>
</dbReference>
<feature type="compositionally biased region" description="Polar residues" evidence="1">
    <location>
        <begin position="111"/>
        <end position="122"/>
    </location>
</feature>
<comment type="caution">
    <text evidence="3">The sequence shown here is derived from an EMBL/GenBank/DDBJ whole genome shotgun (WGS) entry which is preliminary data.</text>
</comment>
<dbReference type="Proteomes" id="UP001172102">
    <property type="component" value="Unassembled WGS sequence"/>
</dbReference>
<proteinExistence type="predicted"/>
<feature type="compositionally biased region" description="Polar residues" evidence="1">
    <location>
        <begin position="81"/>
        <end position="98"/>
    </location>
</feature>
<evidence type="ECO:0000256" key="2">
    <source>
        <dbReference type="SAM" id="SignalP"/>
    </source>
</evidence>
<organism evidence="3 4">
    <name type="scientific">Lasiosphaeris hirsuta</name>
    <dbReference type="NCBI Taxonomy" id="260670"/>
    <lineage>
        <taxon>Eukaryota</taxon>
        <taxon>Fungi</taxon>
        <taxon>Dikarya</taxon>
        <taxon>Ascomycota</taxon>
        <taxon>Pezizomycotina</taxon>
        <taxon>Sordariomycetes</taxon>
        <taxon>Sordariomycetidae</taxon>
        <taxon>Sordariales</taxon>
        <taxon>Lasiosphaeriaceae</taxon>
        <taxon>Lasiosphaeris</taxon>
    </lineage>
</organism>
<name>A0AA40DWT7_9PEZI</name>
<feature type="region of interest" description="Disordered" evidence="1">
    <location>
        <begin position="138"/>
        <end position="166"/>
    </location>
</feature>
<gene>
    <name evidence="3" type="ORF">B0H67DRAFT_551676</name>
</gene>
<feature type="signal peptide" evidence="2">
    <location>
        <begin position="1"/>
        <end position="18"/>
    </location>
</feature>
<keyword evidence="2" id="KW-0732">Signal</keyword>
<evidence type="ECO:0000256" key="1">
    <source>
        <dbReference type="SAM" id="MobiDB-lite"/>
    </source>
</evidence>
<evidence type="ECO:0000313" key="4">
    <source>
        <dbReference type="Proteomes" id="UP001172102"/>
    </source>
</evidence>
<feature type="region of interest" description="Disordered" evidence="1">
    <location>
        <begin position="81"/>
        <end position="125"/>
    </location>
</feature>
<dbReference type="AlphaFoldDB" id="A0AA40DWT7"/>
<accession>A0AA40DWT7</accession>
<evidence type="ECO:0000313" key="3">
    <source>
        <dbReference type="EMBL" id="KAK0719284.1"/>
    </source>
</evidence>
<protein>
    <submittedName>
        <fullName evidence="3">Uncharacterized protein</fullName>
    </submittedName>
</protein>